<comment type="caution">
    <text evidence="2">The sequence shown here is derived from an EMBL/GenBank/DDBJ whole genome shotgun (WGS) entry which is preliminary data.</text>
</comment>
<keyword evidence="3" id="KW-1185">Reference proteome</keyword>
<keyword evidence="1" id="KW-0472">Membrane</keyword>
<dbReference type="EMBL" id="JBBHLI010000001">
    <property type="protein sequence ID" value="MEK9499573.1"/>
    <property type="molecule type" value="Genomic_DNA"/>
</dbReference>
<accession>A0ABU9E4B7</accession>
<organism evidence="2 3">
    <name type="scientific">Gaopeijia maritima</name>
    <dbReference type="NCBI Taxonomy" id="3119007"/>
    <lineage>
        <taxon>Bacteria</taxon>
        <taxon>Pseudomonadati</taxon>
        <taxon>Gemmatimonadota</taxon>
        <taxon>Longimicrobiia</taxon>
        <taxon>Gaopeijiales</taxon>
        <taxon>Gaopeijiaceae</taxon>
        <taxon>Gaopeijia</taxon>
    </lineage>
</organism>
<gene>
    <name evidence="2" type="ORF">WI372_01085</name>
</gene>
<proteinExistence type="predicted"/>
<feature type="transmembrane region" description="Helical" evidence="1">
    <location>
        <begin position="20"/>
        <end position="42"/>
    </location>
</feature>
<evidence type="ECO:0000313" key="3">
    <source>
        <dbReference type="Proteomes" id="UP001484239"/>
    </source>
</evidence>
<dbReference type="RefSeq" id="WP_405276393.1">
    <property type="nucleotide sequence ID" value="NZ_CP144380.1"/>
</dbReference>
<dbReference type="Proteomes" id="UP001484239">
    <property type="component" value="Unassembled WGS sequence"/>
</dbReference>
<feature type="transmembrane region" description="Helical" evidence="1">
    <location>
        <begin position="48"/>
        <end position="67"/>
    </location>
</feature>
<name>A0ABU9E4B7_9BACT</name>
<feature type="transmembrane region" description="Helical" evidence="1">
    <location>
        <begin position="146"/>
        <end position="167"/>
    </location>
</feature>
<keyword evidence="1" id="KW-0812">Transmembrane</keyword>
<sequence>MTGPASGSAPPSGIVRATRVWALVGVVLLLGRSALVLALRGFEGLDEAVLGAVEWLGLFAIVGLFVWGEGVRALARRWCPRVLARAADLGAHTPWFWRIVAPLRVVGLVGVPRGIWVRSWTAVAAIVVAALSVRQLPDPWRSMVELGVGLALAVGVVRLGVGLPAVVSPDGRRSPSRTLDNRGAE</sequence>
<reference evidence="2 3" key="1">
    <citation type="submission" date="2024-02" db="EMBL/GenBank/DDBJ databases">
        <title>A novel Gemmatimonadota bacterium.</title>
        <authorList>
            <person name="Du Z.-J."/>
            <person name="Ye Y.-Q."/>
        </authorList>
    </citation>
    <scope>NUCLEOTIDE SEQUENCE [LARGE SCALE GENOMIC DNA]</scope>
    <source>
        <strain evidence="2 3">DH-20</strain>
    </source>
</reference>
<keyword evidence="1" id="KW-1133">Transmembrane helix</keyword>
<evidence type="ECO:0000313" key="2">
    <source>
        <dbReference type="EMBL" id="MEK9499573.1"/>
    </source>
</evidence>
<feature type="transmembrane region" description="Helical" evidence="1">
    <location>
        <begin position="115"/>
        <end position="134"/>
    </location>
</feature>
<evidence type="ECO:0000256" key="1">
    <source>
        <dbReference type="SAM" id="Phobius"/>
    </source>
</evidence>
<protein>
    <submittedName>
        <fullName evidence="2">Uncharacterized protein</fullName>
    </submittedName>
</protein>